<dbReference type="EMBL" id="AP006155">
    <property type="protein sequence ID" value="BAD23714.1"/>
    <property type="molecule type" value="Genomic_DNA"/>
</dbReference>
<evidence type="ECO:0000313" key="2">
    <source>
        <dbReference type="EMBL" id="BAD26122.1"/>
    </source>
</evidence>
<name>Q6K259_ORYSJ</name>
<organism evidence="1 3">
    <name type="scientific">Oryza sativa subsp. japonica</name>
    <name type="common">Rice</name>
    <dbReference type="NCBI Taxonomy" id="39947"/>
    <lineage>
        <taxon>Eukaryota</taxon>
        <taxon>Viridiplantae</taxon>
        <taxon>Streptophyta</taxon>
        <taxon>Embryophyta</taxon>
        <taxon>Tracheophyta</taxon>
        <taxon>Spermatophyta</taxon>
        <taxon>Magnoliopsida</taxon>
        <taxon>Liliopsida</taxon>
        <taxon>Poales</taxon>
        <taxon>Poaceae</taxon>
        <taxon>BOP clade</taxon>
        <taxon>Oryzoideae</taxon>
        <taxon>Oryzeae</taxon>
        <taxon>Oryzinae</taxon>
        <taxon>Oryza</taxon>
        <taxon>Oryza sativa</taxon>
    </lineage>
</organism>
<dbReference type="AlphaFoldDB" id="Q6K259"/>
<protein>
    <submittedName>
        <fullName evidence="1">Uncharacterized protein</fullName>
    </submittedName>
</protein>
<reference evidence="3" key="4">
    <citation type="journal article" date="2008" name="Nucleic Acids Res.">
        <title>The rice annotation project database (RAP-DB): 2008 update.</title>
        <authorList>
            <consortium name="The rice annotation project (RAP)"/>
        </authorList>
    </citation>
    <scope>GENOME REANNOTATION</scope>
    <source>
        <strain evidence="3">cv. Nipponbare</strain>
    </source>
</reference>
<reference evidence="1" key="2">
    <citation type="submission" date="2003-01" db="EMBL/GenBank/DDBJ databases">
        <title>Oryza sativa nipponbare(GA3) genomic DNA, chromosome 9, BAC clone:B1012G04.</title>
        <authorList>
            <person name="Sasaki T."/>
            <person name="Matsumoto T."/>
            <person name="Katayose Y."/>
        </authorList>
    </citation>
    <scope>NUCLEOTIDE SEQUENCE</scope>
</reference>
<dbReference type="EMBL" id="AP005739">
    <property type="protein sequence ID" value="BAD26122.1"/>
    <property type="molecule type" value="Genomic_DNA"/>
</dbReference>
<accession>Q6K259</accession>
<dbReference type="Proteomes" id="UP000000763">
    <property type="component" value="Chromosome 9"/>
</dbReference>
<sequence length="63" mass="6509">MVLQRPNTADWLRTTGGGGAACCHLTADVPTAGMPSAPAGPHLNFPHLLEVSTALVDPKFGEI</sequence>
<gene>
    <name evidence="1" type="ORF">B1012G04.22</name>
    <name evidence="2" type="ORF">P0012A04.8</name>
</gene>
<evidence type="ECO:0000313" key="1">
    <source>
        <dbReference type="EMBL" id="BAD23714.1"/>
    </source>
</evidence>
<proteinExistence type="predicted"/>
<reference evidence="3" key="3">
    <citation type="journal article" date="2005" name="Nature">
        <title>The map-based sequence of the rice genome.</title>
        <authorList>
            <consortium name="International rice genome sequencing project (IRGSP)"/>
            <person name="Matsumoto T."/>
            <person name="Wu J."/>
            <person name="Kanamori H."/>
            <person name="Katayose Y."/>
            <person name="Fujisawa M."/>
            <person name="Namiki N."/>
            <person name="Mizuno H."/>
            <person name="Yamamoto K."/>
            <person name="Antonio B.A."/>
            <person name="Baba T."/>
            <person name="Sakata K."/>
            <person name="Nagamura Y."/>
            <person name="Aoki H."/>
            <person name="Arikawa K."/>
            <person name="Arita K."/>
            <person name="Bito T."/>
            <person name="Chiden Y."/>
            <person name="Fujitsuka N."/>
            <person name="Fukunaka R."/>
            <person name="Hamada M."/>
            <person name="Harada C."/>
            <person name="Hayashi A."/>
            <person name="Hijishita S."/>
            <person name="Honda M."/>
            <person name="Hosokawa S."/>
            <person name="Ichikawa Y."/>
            <person name="Idonuma A."/>
            <person name="Iijima M."/>
            <person name="Ikeda M."/>
            <person name="Ikeno M."/>
            <person name="Ito K."/>
            <person name="Ito S."/>
            <person name="Ito T."/>
            <person name="Ito Y."/>
            <person name="Ito Y."/>
            <person name="Iwabuchi A."/>
            <person name="Kamiya K."/>
            <person name="Karasawa W."/>
            <person name="Kurita K."/>
            <person name="Katagiri S."/>
            <person name="Kikuta A."/>
            <person name="Kobayashi H."/>
            <person name="Kobayashi N."/>
            <person name="Machita K."/>
            <person name="Maehara T."/>
            <person name="Masukawa M."/>
            <person name="Mizubayashi T."/>
            <person name="Mukai Y."/>
            <person name="Nagasaki H."/>
            <person name="Nagata Y."/>
            <person name="Naito S."/>
            <person name="Nakashima M."/>
            <person name="Nakama Y."/>
            <person name="Nakamichi Y."/>
            <person name="Nakamura M."/>
            <person name="Meguro A."/>
            <person name="Negishi M."/>
            <person name="Ohta I."/>
            <person name="Ohta T."/>
            <person name="Okamoto M."/>
            <person name="Ono N."/>
            <person name="Saji S."/>
            <person name="Sakaguchi M."/>
            <person name="Sakai K."/>
            <person name="Shibata M."/>
            <person name="Shimokawa T."/>
            <person name="Song J."/>
            <person name="Takazaki Y."/>
            <person name="Terasawa K."/>
            <person name="Tsugane M."/>
            <person name="Tsuji K."/>
            <person name="Ueda S."/>
            <person name="Waki K."/>
            <person name="Yamagata H."/>
            <person name="Yamamoto M."/>
            <person name="Yamamoto S."/>
            <person name="Yamane H."/>
            <person name="Yoshiki S."/>
            <person name="Yoshihara R."/>
            <person name="Yukawa K."/>
            <person name="Zhong H."/>
            <person name="Yano M."/>
            <person name="Yuan Q."/>
            <person name="Ouyang S."/>
            <person name="Liu J."/>
            <person name="Jones K.M."/>
            <person name="Gansberger K."/>
            <person name="Moffat K."/>
            <person name="Hill J."/>
            <person name="Bera J."/>
            <person name="Fadrosh D."/>
            <person name="Jin S."/>
            <person name="Johri S."/>
            <person name="Kim M."/>
            <person name="Overton L."/>
            <person name="Reardon M."/>
            <person name="Tsitrin T."/>
            <person name="Vuong H."/>
            <person name="Weaver B."/>
            <person name="Ciecko A."/>
            <person name="Tallon L."/>
            <person name="Jackson J."/>
            <person name="Pai G."/>
            <person name="Aken S.V."/>
            <person name="Utterback T."/>
            <person name="Reidmuller S."/>
            <person name="Feldblyum T."/>
            <person name="Hsiao J."/>
            <person name="Zismann V."/>
            <person name="Iobst S."/>
            <person name="de Vazeille A.R."/>
            <person name="Buell C.R."/>
            <person name="Ying K."/>
            <person name="Li Y."/>
            <person name="Lu T."/>
            <person name="Huang Y."/>
            <person name="Zhao Q."/>
            <person name="Feng Q."/>
            <person name="Zhang L."/>
            <person name="Zhu J."/>
            <person name="Weng Q."/>
            <person name="Mu J."/>
            <person name="Lu Y."/>
            <person name="Fan D."/>
            <person name="Liu Y."/>
            <person name="Guan J."/>
            <person name="Zhang Y."/>
            <person name="Yu S."/>
            <person name="Liu X."/>
            <person name="Zhang Y."/>
            <person name="Hong G."/>
            <person name="Han B."/>
            <person name="Choisne N."/>
            <person name="Demange N."/>
            <person name="Orjeda G."/>
            <person name="Samain S."/>
            <person name="Cattolico L."/>
            <person name="Pelletier E."/>
            <person name="Couloux A."/>
            <person name="Segurens B."/>
            <person name="Wincker P."/>
            <person name="D'Hont A."/>
            <person name="Scarpelli C."/>
            <person name="Weissenbach J."/>
            <person name="Salanoubat M."/>
            <person name="Quetier F."/>
            <person name="Yu Y."/>
            <person name="Kim H.R."/>
            <person name="Rambo T."/>
            <person name="Currie J."/>
            <person name="Collura K."/>
            <person name="Luo M."/>
            <person name="Yang T."/>
            <person name="Ammiraju J.S.S."/>
            <person name="Engler F."/>
            <person name="Soderlund C."/>
            <person name="Wing R.A."/>
            <person name="Palmer L.E."/>
            <person name="de la Bastide M."/>
            <person name="Spiegel L."/>
            <person name="Nascimento L."/>
            <person name="Zutavern T."/>
            <person name="O'Shaughnessy A."/>
            <person name="Dike S."/>
            <person name="Dedhia N."/>
            <person name="Preston R."/>
            <person name="Balija V."/>
            <person name="McCombie W.R."/>
            <person name="Chow T."/>
            <person name="Chen H."/>
            <person name="Chung M."/>
            <person name="Chen C."/>
            <person name="Shaw J."/>
            <person name="Wu H."/>
            <person name="Hsiao K."/>
            <person name="Chao Y."/>
            <person name="Chu M."/>
            <person name="Cheng C."/>
            <person name="Hour A."/>
            <person name="Lee P."/>
            <person name="Lin S."/>
            <person name="Lin Y."/>
            <person name="Liou J."/>
            <person name="Liu S."/>
            <person name="Hsing Y."/>
            <person name="Raghuvanshi S."/>
            <person name="Mohanty A."/>
            <person name="Bharti A.K."/>
            <person name="Gaur A."/>
            <person name="Gupta V."/>
            <person name="Kumar D."/>
            <person name="Ravi V."/>
            <person name="Vij S."/>
            <person name="Kapur A."/>
            <person name="Khurana P."/>
            <person name="Khurana P."/>
            <person name="Khurana J.P."/>
            <person name="Tyagi A.K."/>
            <person name="Gaikwad K."/>
            <person name="Singh A."/>
            <person name="Dalal V."/>
            <person name="Srivastava S."/>
            <person name="Dixit A."/>
            <person name="Pal A.K."/>
            <person name="Ghazi I.A."/>
            <person name="Yadav M."/>
            <person name="Pandit A."/>
            <person name="Bhargava A."/>
            <person name="Sureshbabu K."/>
            <person name="Batra K."/>
            <person name="Sharma T.R."/>
            <person name="Mohapatra T."/>
            <person name="Singh N.K."/>
            <person name="Messing J."/>
            <person name="Nelson A.B."/>
            <person name="Fuks G."/>
            <person name="Kavchok S."/>
            <person name="Keizer G."/>
            <person name="Linton E."/>
            <person name="Llaca V."/>
            <person name="Song R."/>
            <person name="Tanyolac B."/>
            <person name="Young S."/>
            <person name="Ho-Il K."/>
            <person name="Hahn J.H."/>
            <person name="Sangsakoo G."/>
            <person name="Vanavichit A."/>
            <person name="de Mattos Luiz.A.T."/>
            <person name="Zimmer P.D."/>
            <person name="Malone G."/>
            <person name="Dellagostin O."/>
            <person name="de Oliveira A.C."/>
            <person name="Bevan M."/>
            <person name="Bancroft I."/>
            <person name="Minx P."/>
            <person name="Cordum H."/>
            <person name="Wilson R."/>
            <person name="Cheng Z."/>
            <person name="Jin W."/>
            <person name="Jiang J."/>
            <person name="Leong S.A."/>
            <person name="Iwama H."/>
            <person name="Gojobori T."/>
            <person name="Itoh T."/>
            <person name="Niimura Y."/>
            <person name="Fujii Y."/>
            <person name="Habara T."/>
            <person name="Sakai H."/>
            <person name="Sato Y."/>
            <person name="Wilson G."/>
            <person name="Kumar K."/>
            <person name="McCouch S."/>
            <person name="Juretic N."/>
            <person name="Hoen D."/>
            <person name="Wright S."/>
            <person name="Bruskiewich R."/>
            <person name="Bureau T."/>
            <person name="Miyao A."/>
            <person name="Hirochika H."/>
            <person name="Nishikawa T."/>
            <person name="Kadowaki K."/>
            <person name="Sugiura M."/>
            <person name="Burr B."/>
            <person name="Sasaki T."/>
        </authorList>
    </citation>
    <scope>NUCLEOTIDE SEQUENCE [LARGE SCALE GENOMIC DNA]</scope>
    <source>
        <strain evidence="3">cv. Nipponbare</strain>
    </source>
</reference>
<evidence type="ECO:0000313" key="3">
    <source>
        <dbReference type="Proteomes" id="UP000000763"/>
    </source>
</evidence>
<reference evidence="2" key="1">
    <citation type="submission" date="2002-09" db="EMBL/GenBank/DDBJ databases">
        <title>Oryza sativa nipponbare(GA3) genomic DNA, chromosome 9, PAC clone:P0012A04.</title>
        <authorList>
            <person name="Sasaki T."/>
            <person name="Matsumoto T."/>
            <person name="Hattori M."/>
            <person name="Sakaki Y."/>
            <person name="Katayose Y."/>
        </authorList>
    </citation>
    <scope>NUCLEOTIDE SEQUENCE</scope>
</reference>